<reference evidence="1" key="1">
    <citation type="submission" date="2022-07" db="EMBL/GenBank/DDBJ databases">
        <title>Phylogenomic reconstructions and comparative analyses of Kickxellomycotina fungi.</title>
        <authorList>
            <person name="Reynolds N.K."/>
            <person name="Stajich J.E."/>
            <person name="Barry K."/>
            <person name="Grigoriev I.V."/>
            <person name="Crous P."/>
            <person name="Smith M.E."/>
        </authorList>
    </citation>
    <scope>NUCLEOTIDE SEQUENCE</scope>
    <source>
        <strain evidence="1">BCRC 34191</strain>
    </source>
</reference>
<protein>
    <submittedName>
        <fullName evidence="1">Uncharacterized protein</fullName>
    </submittedName>
</protein>
<evidence type="ECO:0000313" key="1">
    <source>
        <dbReference type="EMBL" id="KAJ2789004.1"/>
    </source>
</evidence>
<dbReference type="Proteomes" id="UP001140066">
    <property type="component" value="Unassembled WGS sequence"/>
</dbReference>
<accession>A0ACC1KFE4</accession>
<organism evidence="1 2">
    <name type="scientific">Coemansia linderi</name>
    <dbReference type="NCBI Taxonomy" id="2663919"/>
    <lineage>
        <taxon>Eukaryota</taxon>
        <taxon>Fungi</taxon>
        <taxon>Fungi incertae sedis</taxon>
        <taxon>Zoopagomycota</taxon>
        <taxon>Kickxellomycotina</taxon>
        <taxon>Kickxellomycetes</taxon>
        <taxon>Kickxellales</taxon>
        <taxon>Kickxellaceae</taxon>
        <taxon>Coemansia</taxon>
    </lineage>
</organism>
<comment type="caution">
    <text evidence="1">The sequence shown here is derived from an EMBL/GenBank/DDBJ whole genome shotgun (WGS) entry which is preliminary data.</text>
</comment>
<gene>
    <name evidence="1" type="ORF">GGI18_002646</name>
</gene>
<keyword evidence="2" id="KW-1185">Reference proteome</keyword>
<dbReference type="EMBL" id="JANBUK010000697">
    <property type="protein sequence ID" value="KAJ2789004.1"/>
    <property type="molecule type" value="Genomic_DNA"/>
</dbReference>
<sequence length="518" mass="58408">MAQPVLSPLQLLPLHVVTLIVDHVVGSSRLVYDDVRSDSRKYRELLKPLLSVSHNFRKIALSYFWKSIDVDLTTMGLGHLRGHGYPTDDLAKDVTVILDERNVFSGKALDRISRMPYGNGVFLRARTVKFHFVEDYMDGNKSIAIDLSRADVNICAFVERIKRMAPLVSEIKVELAGRDDFPSKINQPFSDLVSQLYQLVSRIDYYHSSGEPDLLHLRLDATNYLSHINYSSESDVDDADEFVWLAKTNAMTLQSLIIKSEGDIDVLGLVHDTDGCHLTYPHLIALTLSTLKGDDELHRPTFQGAAPFPVLRRLDISLSCPFDDDTFFRGNAATLEQLTFELDSKNVSMLRKYQVFAPDSHPKLQAVQLHFSWDLRVESFTSPAEAMEFVHNIGSGATVRGYTTQPGFDILLSLDDHACIQVLSLQDMRFGLWVVFNLIKSLPLLSDLHTTMPHLGPMPDGVTMDTLPEYVVSKYAPMGKRLRCWHLNSIYSRQCDDLETCVLLLALVCPNFDYAALP</sequence>
<name>A0ACC1KFE4_9FUNG</name>
<proteinExistence type="predicted"/>
<feature type="non-terminal residue" evidence="1">
    <location>
        <position position="518"/>
    </location>
</feature>
<evidence type="ECO:0000313" key="2">
    <source>
        <dbReference type="Proteomes" id="UP001140066"/>
    </source>
</evidence>